<comment type="caution">
    <text evidence="1">The sequence shown here is derived from an EMBL/GenBank/DDBJ whole genome shotgun (WGS) entry which is preliminary data.</text>
</comment>
<evidence type="ECO:0000313" key="1">
    <source>
        <dbReference type="EMBL" id="KAK8770884.1"/>
    </source>
</evidence>
<reference evidence="1 2" key="1">
    <citation type="journal article" date="2023" name="Arcadia Sci">
        <title>De novo assembly of a long-read Amblyomma americanum tick genome.</title>
        <authorList>
            <person name="Chou S."/>
            <person name="Poskanzer K.E."/>
            <person name="Rollins M."/>
            <person name="Thuy-Boun P.S."/>
        </authorList>
    </citation>
    <scope>NUCLEOTIDE SEQUENCE [LARGE SCALE GENOMIC DNA]</scope>
    <source>
        <strain evidence="1">F_SG_1</strain>
        <tissue evidence="1">Salivary glands</tissue>
    </source>
</reference>
<dbReference type="AlphaFoldDB" id="A0AAQ4E893"/>
<organism evidence="1 2">
    <name type="scientific">Amblyomma americanum</name>
    <name type="common">Lone star tick</name>
    <dbReference type="NCBI Taxonomy" id="6943"/>
    <lineage>
        <taxon>Eukaryota</taxon>
        <taxon>Metazoa</taxon>
        <taxon>Ecdysozoa</taxon>
        <taxon>Arthropoda</taxon>
        <taxon>Chelicerata</taxon>
        <taxon>Arachnida</taxon>
        <taxon>Acari</taxon>
        <taxon>Parasitiformes</taxon>
        <taxon>Ixodida</taxon>
        <taxon>Ixodoidea</taxon>
        <taxon>Ixodidae</taxon>
        <taxon>Amblyomminae</taxon>
        <taxon>Amblyomma</taxon>
    </lineage>
</organism>
<gene>
    <name evidence="1" type="ORF">V5799_025873</name>
</gene>
<name>A0AAQ4E893_AMBAM</name>
<proteinExistence type="predicted"/>
<dbReference type="EMBL" id="JARKHS020020441">
    <property type="protein sequence ID" value="KAK8770884.1"/>
    <property type="molecule type" value="Genomic_DNA"/>
</dbReference>
<sequence length="191" mass="21519">MDAQHGEMAPSREMVSGQRLEEVGDDYFTASRQRPKGTFYYYWVDVTVNTQDDKSVLPTNSTLALTSPSWCVRTGMALPNKARLELYTLGGIFITGGAPEDFDVDATASSTTTSQLSLHLSQVRQCLKAKCYIRILERSRPILFPCHDYVGKERTLTFSNIVRRRAYVVHIVLVNSHNEKNATKAVPFRIP</sequence>
<keyword evidence="2" id="KW-1185">Reference proteome</keyword>
<accession>A0AAQ4E893</accession>
<protein>
    <submittedName>
        <fullName evidence="1">Uncharacterized protein</fullName>
    </submittedName>
</protein>
<evidence type="ECO:0000313" key="2">
    <source>
        <dbReference type="Proteomes" id="UP001321473"/>
    </source>
</evidence>
<dbReference type="Proteomes" id="UP001321473">
    <property type="component" value="Unassembled WGS sequence"/>
</dbReference>